<evidence type="ECO:0000313" key="4">
    <source>
        <dbReference type="EMBL" id="EHQ29094.1"/>
    </source>
</evidence>
<dbReference type="HOGENOM" id="CLU_058000_0_0_10"/>
<evidence type="ECO:0000259" key="3">
    <source>
        <dbReference type="Pfam" id="PF17166"/>
    </source>
</evidence>
<dbReference type="PROSITE" id="PS51257">
    <property type="entry name" value="PROKAR_LIPOPROTEIN"/>
    <property type="match status" value="1"/>
</dbReference>
<dbReference type="eggNOG" id="ENOG502ZAM4">
    <property type="taxonomic scope" value="Bacteria"/>
</dbReference>
<dbReference type="Pfam" id="PF16323">
    <property type="entry name" value="DUF4959"/>
    <property type="match status" value="1"/>
</dbReference>
<proteinExistence type="predicted"/>
<keyword evidence="5" id="KW-1185">Reference proteome</keyword>
<dbReference type="Pfam" id="PF16391">
    <property type="entry name" value="DUF5000"/>
    <property type="match status" value="1"/>
</dbReference>
<dbReference type="InterPro" id="IPR033431">
    <property type="entry name" value="DUF5126"/>
</dbReference>
<dbReference type="InterPro" id="IPR032527">
    <property type="entry name" value="DUF4959"/>
</dbReference>
<organism evidence="4 5">
    <name type="scientific">Mucilaginibacter paludis DSM 18603</name>
    <dbReference type="NCBI Taxonomy" id="714943"/>
    <lineage>
        <taxon>Bacteria</taxon>
        <taxon>Pseudomonadati</taxon>
        <taxon>Bacteroidota</taxon>
        <taxon>Sphingobacteriia</taxon>
        <taxon>Sphingobacteriales</taxon>
        <taxon>Sphingobacteriaceae</taxon>
        <taxon>Mucilaginibacter</taxon>
    </lineage>
</organism>
<dbReference type="Proteomes" id="UP000002774">
    <property type="component" value="Chromosome"/>
</dbReference>
<name>H1Y956_9SPHI</name>
<evidence type="ECO:0000313" key="5">
    <source>
        <dbReference type="Proteomes" id="UP000002774"/>
    </source>
</evidence>
<reference evidence="4" key="1">
    <citation type="submission" date="2011-09" db="EMBL/GenBank/DDBJ databases">
        <title>The permanent draft genome of Mucilaginibacter paludis DSM 18603.</title>
        <authorList>
            <consortium name="US DOE Joint Genome Institute (JGI-PGF)"/>
            <person name="Lucas S."/>
            <person name="Han J."/>
            <person name="Lapidus A."/>
            <person name="Bruce D."/>
            <person name="Goodwin L."/>
            <person name="Pitluck S."/>
            <person name="Peters L."/>
            <person name="Kyrpides N."/>
            <person name="Mavromatis K."/>
            <person name="Ivanova N."/>
            <person name="Mikhailova N."/>
            <person name="Held B."/>
            <person name="Detter J.C."/>
            <person name="Tapia R."/>
            <person name="Han C."/>
            <person name="Land M."/>
            <person name="Hauser L."/>
            <person name="Markowitz V."/>
            <person name="Cheng J.-F."/>
            <person name="Hugenholtz P."/>
            <person name="Woyke T."/>
            <person name="Wu D."/>
            <person name="Tindall B."/>
            <person name="Brambilla E."/>
            <person name="Klenk H.-P."/>
            <person name="Eisen J.A."/>
        </authorList>
    </citation>
    <scope>NUCLEOTIDE SEQUENCE [LARGE SCALE GENOMIC DNA]</scope>
    <source>
        <strain evidence="4">DSM 18603</strain>
    </source>
</reference>
<dbReference type="Pfam" id="PF17166">
    <property type="entry name" value="DUF5126"/>
    <property type="match status" value="1"/>
</dbReference>
<dbReference type="STRING" id="714943.Mucpa_5015"/>
<feature type="domain" description="DUF5126" evidence="3">
    <location>
        <begin position="129"/>
        <end position="231"/>
    </location>
</feature>
<dbReference type="OrthoDB" id="1312186at2"/>
<dbReference type="InterPro" id="IPR032164">
    <property type="entry name" value="DUF5000"/>
</dbReference>
<evidence type="ECO:0000259" key="1">
    <source>
        <dbReference type="Pfam" id="PF16323"/>
    </source>
</evidence>
<feature type="domain" description="DUF5000" evidence="2">
    <location>
        <begin position="255"/>
        <end position="409"/>
    </location>
</feature>
<feature type="domain" description="DUF4959" evidence="1">
    <location>
        <begin position="22"/>
        <end position="128"/>
    </location>
</feature>
<protein>
    <recommendedName>
        <fullName evidence="6">DUF4959 domain-containing protein</fullName>
    </recommendedName>
</protein>
<sequence length="412" mass="45049">MKNINIYGLKFLLYGLLLMVIVSCKRDDGFNAPVSTDLTKPGVVTNIKVTNFNGGAYITYSLPNSPNLLYVQADYRINGSTTRQTKASYYTDTVTVDGFAKSQDYEVTLHAVSRANVMSDAVVVHVHPLTPVYLMVKPTALLSADFGGVNISALNPLKKPIGLILIAIDPSTKGYEIVDQHYTNQDTSNYSIRGYNTTPRKFGVYVTDQFGNVSDTTFATITPIFETMLDKGKFFKYLTATDSPIGYGWELPYLWDGKTDGYSNGWHTLPGAPAPMQCTFGLGVNAKLSRFILWERPNEFSFSHANPKDFTLWGSAKASPADVLLPKSSPIGTVVGDWTNLGNYRYPDPPSGLPPGLAANNPSDQAFVLAGVNFNVSITSPAVRVLRIDVADTWSGGDYAHLMEISLYGNPQ</sequence>
<accession>H1Y956</accession>
<dbReference type="AlphaFoldDB" id="H1Y956"/>
<evidence type="ECO:0008006" key="6">
    <source>
        <dbReference type="Google" id="ProtNLM"/>
    </source>
</evidence>
<evidence type="ECO:0000259" key="2">
    <source>
        <dbReference type="Pfam" id="PF16391"/>
    </source>
</evidence>
<gene>
    <name evidence="4" type="ORF">Mucpa_5015</name>
</gene>
<dbReference type="RefSeq" id="WP_008510129.1">
    <property type="nucleotide sequence ID" value="NZ_CM001403.1"/>
</dbReference>
<dbReference type="EMBL" id="CM001403">
    <property type="protein sequence ID" value="EHQ29094.1"/>
    <property type="molecule type" value="Genomic_DNA"/>
</dbReference>
<dbReference type="Gene3D" id="2.60.120.260">
    <property type="entry name" value="Galactose-binding domain-like"/>
    <property type="match status" value="1"/>
</dbReference>